<dbReference type="OrthoDB" id="5215300at2759"/>
<keyword evidence="4" id="KW-1185">Reference proteome</keyword>
<dbReference type="InterPro" id="IPR013665">
    <property type="entry name" value="Sfi1_dom"/>
</dbReference>
<organism evidence="3 4">
    <name type="scientific">Pyrenophora seminiperda CCB06</name>
    <dbReference type="NCBI Taxonomy" id="1302712"/>
    <lineage>
        <taxon>Eukaryota</taxon>
        <taxon>Fungi</taxon>
        <taxon>Dikarya</taxon>
        <taxon>Ascomycota</taxon>
        <taxon>Pezizomycotina</taxon>
        <taxon>Dothideomycetes</taxon>
        <taxon>Pleosporomycetidae</taxon>
        <taxon>Pleosporales</taxon>
        <taxon>Pleosporineae</taxon>
        <taxon>Pleosporaceae</taxon>
        <taxon>Pyrenophora</taxon>
    </lineage>
</organism>
<feature type="region of interest" description="Disordered" evidence="1">
    <location>
        <begin position="903"/>
        <end position="925"/>
    </location>
</feature>
<feature type="region of interest" description="Disordered" evidence="1">
    <location>
        <begin position="143"/>
        <end position="236"/>
    </location>
</feature>
<dbReference type="SUPFAM" id="SSF48403">
    <property type="entry name" value="Ankyrin repeat"/>
    <property type="match status" value="1"/>
</dbReference>
<dbReference type="EMBL" id="KE747823">
    <property type="protein sequence ID" value="RMZ69837.1"/>
    <property type="molecule type" value="Genomic_DNA"/>
</dbReference>
<protein>
    <submittedName>
        <fullName evidence="3">Centrin-binding Sfi1</fullName>
    </submittedName>
</protein>
<reference evidence="3 4" key="1">
    <citation type="journal article" date="2014" name="PLoS ONE">
        <title>De novo Genome Assembly of the Fungal Plant Pathogen Pyrenophora semeniperda.</title>
        <authorList>
            <person name="Soliai M.M."/>
            <person name="Meyer S.E."/>
            <person name="Udall J.A."/>
            <person name="Elzinga D.E."/>
            <person name="Hermansen R.A."/>
            <person name="Bodily P.M."/>
            <person name="Hart A.A."/>
            <person name="Coleman C.E."/>
        </authorList>
    </citation>
    <scope>NUCLEOTIDE SEQUENCE [LARGE SCALE GENOMIC DNA]</scope>
    <source>
        <strain evidence="3 4">CCB06</strain>
        <tissue evidence="3">Mycelium</tissue>
    </source>
</reference>
<dbReference type="Pfam" id="PF08457">
    <property type="entry name" value="Sfi1"/>
    <property type="match status" value="1"/>
</dbReference>
<evidence type="ECO:0000256" key="1">
    <source>
        <dbReference type="SAM" id="MobiDB-lite"/>
    </source>
</evidence>
<feature type="domain" description="Sfi1 spindle body" evidence="2">
    <location>
        <begin position="348"/>
        <end position="904"/>
    </location>
</feature>
<dbReference type="InterPro" id="IPR036770">
    <property type="entry name" value="Ankyrin_rpt-contain_sf"/>
</dbReference>
<feature type="region of interest" description="Disordered" evidence="1">
    <location>
        <begin position="966"/>
        <end position="1012"/>
    </location>
</feature>
<feature type="region of interest" description="Disordered" evidence="1">
    <location>
        <begin position="251"/>
        <end position="282"/>
    </location>
</feature>
<feature type="compositionally biased region" description="Basic and acidic residues" evidence="1">
    <location>
        <begin position="156"/>
        <end position="169"/>
    </location>
</feature>
<proteinExistence type="predicted"/>
<sequence length="1842" mass="211904">MMFMFSADAAAVIYKLHDIVSLAKKSTDKTERALFDAYNHVLELDNQRPSDDAVLYRFLDYMQEHGQEGEDLFDRFQRVMRESFGINVEPNTEEIQVTANADATRNPVRPSLGQFTRTGSFDSFLDGSADKVPGVEYGHLVVRPRSASHQGAPNVHGDRARQWRSRSDTEAQSYQPAQLPVRTKVNDNVPQRSASARQLPAHKRSVSVSSRGSLQIRRGGPVGMRKIGDHNADESDLTDRTASFDISSIQIPGVNAPIPDDRYESPRQQQPFAPEPFRPSDTRLMDDAETFEEQRLHRVTRECIRIWRDRTQERLDRRDDMERAAIAFDRQVLLRASIAQLRDTALIRQSARETNRFFDRLETRANKARSLFLLTKAFTHWAKCAEDEVQRTSVARRHILRTRFFNGWRDITAVNELKIQHFVLANFLSKWRARTAEVRGNHHFADIYYENKIISRSWKALNDAYLERGASNWHDKRVARTTLQKWHATAESLRERAAWATNRRDTTILQKTLQAWRQRNAAIQAMQSQADGFQQTSVLHMAFHTLQKQAKLEPLLRQFRARTNRHVLSKVFQDWRRDAQLSFQARNVDRMRVLRNAYTAWNDRLRIKALEDRINDRVVVEVLYKWTLASRVSLFHRVHNRQLKESVFLTWVTRTNQRTNTLDAAERRFAQFKRSQLLRTCLRRMEAITTEKRAEEFAVVAAYQQKLKQRIFEKLKERQQHFRQLNQWSADAQFYVLGKHTLKTWSEATQHSRRNRRRDTYSHVRRTVKTNLVRRLFEQWRSKADHVTALTQRANDMLDDRTLRNSATLIHQWHDRMLILRQQDAQAANLHAFKVSTRCLTHWTERMNTLQTMDSQAIALRQESTELAATGALKKMGWRLWNIHRQEDNARALFERNFEKHPKRYPNFTPNLHSRPPPSSSARPLGSILRRSTAYGQSQSAFRPQPATIAEDQESDIDIFDAAQSTFWTGTPRPPPPTNKAGYLKTPSKRSVARAKHPELPPSPEKQLRAQSPVRGPLFSSLEHERAGVTLGSMSAPPVRSTLDPSLGTAPISGVTSFERRLREGGFGGSVAAHGVTGRLGGRGGGGRFGGKGRVGFGNLAAGVFAILGVADVAVRTGREVHGFLRTIVGAPEEIIRLCTIVKEVAILAETAKQLLNQISRRKETDATRQSVGLFEAALKGLTRELQNLRILSAKFRGGNNTWSRVRYVLDERKLNKAFENLERSKSLLGMSSFFYGFYQSGDRWTIHMSNWSSTKKTCAYVLSRQRSDDQHQEIVRRHEKEHKLLSATRHDQKKVLHCQAKLGRTSNSIQRDTRHISKALNATHRENLNEHQKTRDALSAKIEDVITAELERLRMPLTERTSNRNIYFFGEHRDMIMAYLLLLKPQLAAASTHLLSDDGASFSTRQVTWLQLEFDNLVASAAQEEAARHHRSTATSLDQWHYSENIARHSVKSSRRMLKSQKINTDTNWAVEDVYERMSPSKSHERDHPTYTHNSAFGILRVYIPKDKHAAESRIRRRNDEAGFTFTCGIGQSIHAIHVHFLREAFSASGPGLSAQLNVFTLVESEVHYYKLFAQGSAEDIDDALRSGVISPYHINREGRNLCLYYAAEHARVDIFDYLDSQGIGIANLKHDISLVAGLFKRSMIDYDRIALETSVDHVLEKVYDTSSFLFETTMNMLLWDYYRRRPRSLLTQQIRRLQKEKLVPDSLVLDDQPWDWASVSMLMNPLFKQDAVYINALGSLGRNRIQRCCCVVDNDSGGGDQDAIAEISNSLIKAGVDIHHRDHDGLTPSMYAKRCGAWEGWCKALARNDQRIELVLREEDSEWLLDETWRETWMEKYGEM</sequence>
<feature type="compositionally biased region" description="Polar residues" evidence="1">
    <location>
        <begin position="186"/>
        <end position="196"/>
    </location>
</feature>
<name>A0A3M7M5Q7_9PLEO</name>
<evidence type="ECO:0000313" key="4">
    <source>
        <dbReference type="Proteomes" id="UP000265663"/>
    </source>
</evidence>
<dbReference type="Proteomes" id="UP000265663">
    <property type="component" value="Unassembled WGS sequence"/>
</dbReference>
<gene>
    <name evidence="3" type="ORF">GMOD_00008761</name>
</gene>
<feature type="compositionally biased region" description="Basic and acidic residues" evidence="1">
    <location>
        <begin position="226"/>
        <end position="236"/>
    </location>
</feature>
<accession>A0A3M7M5Q7</accession>
<evidence type="ECO:0000313" key="3">
    <source>
        <dbReference type="EMBL" id="RMZ69837.1"/>
    </source>
</evidence>
<evidence type="ECO:0000259" key="2">
    <source>
        <dbReference type="Pfam" id="PF08457"/>
    </source>
</evidence>